<dbReference type="InParanoid" id="F4RR79"/>
<dbReference type="VEuPathDB" id="FungiDB:MELLADRAFT_88276"/>
<dbReference type="Proteomes" id="UP000001072">
    <property type="component" value="Unassembled WGS sequence"/>
</dbReference>
<gene>
    <name evidence="1" type="ORF">MELLADRAFT_88276</name>
</gene>
<reference evidence="2" key="1">
    <citation type="journal article" date="2011" name="Proc. Natl. Acad. Sci. U.S.A.">
        <title>Obligate biotrophy features unraveled by the genomic analysis of rust fungi.</title>
        <authorList>
            <person name="Duplessis S."/>
            <person name="Cuomo C.A."/>
            <person name="Lin Y.-C."/>
            <person name="Aerts A."/>
            <person name="Tisserant E."/>
            <person name="Veneault-Fourrey C."/>
            <person name="Joly D.L."/>
            <person name="Hacquard S."/>
            <person name="Amselem J."/>
            <person name="Cantarel B.L."/>
            <person name="Chiu R."/>
            <person name="Coutinho P.M."/>
            <person name="Feau N."/>
            <person name="Field M."/>
            <person name="Frey P."/>
            <person name="Gelhaye E."/>
            <person name="Goldberg J."/>
            <person name="Grabherr M.G."/>
            <person name="Kodira C.D."/>
            <person name="Kohler A."/>
            <person name="Kuees U."/>
            <person name="Lindquist E.A."/>
            <person name="Lucas S.M."/>
            <person name="Mago R."/>
            <person name="Mauceli E."/>
            <person name="Morin E."/>
            <person name="Murat C."/>
            <person name="Pangilinan J.L."/>
            <person name="Park R."/>
            <person name="Pearson M."/>
            <person name="Quesneville H."/>
            <person name="Rouhier N."/>
            <person name="Sakthikumar S."/>
            <person name="Salamov A.A."/>
            <person name="Schmutz J."/>
            <person name="Selles B."/>
            <person name="Shapiro H."/>
            <person name="Tanguay P."/>
            <person name="Tuskan G.A."/>
            <person name="Henrissat B."/>
            <person name="Van de Peer Y."/>
            <person name="Rouze P."/>
            <person name="Ellis J.G."/>
            <person name="Dodds P.N."/>
            <person name="Schein J.E."/>
            <person name="Zhong S."/>
            <person name="Hamelin R.C."/>
            <person name="Grigoriev I.V."/>
            <person name="Szabo L.J."/>
            <person name="Martin F."/>
        </authorList>
    </citation>
    <scope>NUCLEOTIDE SEQUENCE [LARGE SCALE GENOMIC DNA]</scope>
    <source>
        <strain evidence="2">98AG31 / pathotype 3-4-7</strain>
    </source>
</reference>
<dbReference type="GeneID" id="18934821"/>
<proteinExistence type="predicted"/>
<keyword evidence="2" id="KW-1185">Reference proteome</keyword>
<dbReference type="EMBL" id="GL883114">
    <property type="protein sequence ID" value="EGG05197.1"/>
    <property type="molecule type" value="Genomic_DNA"/>
</dbReference>
<name>F4RR79_MELLP</name>
<organism evidence="2">
    <name type="scientific">Melampsora larici-populina (strain 98AG31 / pathotype 3-4-7)</name>
    <name type="common">Poplar leaf rust fungus</name>
    <dbReference type="NCBI Taxonomy" id="747676"/>
    <lineage>
        <taxon>Eukaryota</taxon>
        <taxon>Fungi</taxon>
        <taxon>Dikarya</taxon>
        <taxon>Basidiomycota</taxon>
        <taxon>Pucciniomycotina</taxon>
        <taxon>Pucciniomycetes</taxon>
        <taxon>Pucciniales</taxon>
        <taxon>Melampsoraceae</taxon>
        <taxon>Melampsora</taxon>
    </lineage>
</organism>
<evidence type="ECO:0000313" key="2">
    <source>
        <dbReference type="Proteomes" id="UP000001072"/>
    </source>
</evidence>
<evidence type="ECO:0000313" key="1">
    <source>
        <dbReference type="EMBL" id="EGG05197.1"/>
    </source>
</evidence>
<accession>F4RR79</accession>
<dbReference type="AlphaFoldDB" id="F4RR79"/>
<protein>
    <submittedName>
        <fullName evidence="1">Uncharacterized protein</fullName>
    </submittedName>
</protein>
<dbReference type="KEGG" id="mlr:MELLADRAFT_88276"/>
<dbReference type="OrthoDB" id="2503605at2759"/>
<dbReference type="HOGENOM" id="CLU_056210_0_0_1"/>
<dbReference type="RefSeq" id="XP_007411562.1">
    <property type="nucleotide sequence ID" value="XM_007411500.1"/>
</dbReference>
<dbReference type="STRING" id="747676.F4RR79"/>
<sequence>MAPADRAQWNQLADIFELDSKHRAEALRISSITGSENQYHASVCLLQKTRQDMDNVVSQLCSAASWKPAADLGTRLTKIIRETLQDHTMESYTYRVDSKKKPIQKSFEKIAMNAIINQSESWKLENLPQDFGSTLTDLKKHEAFMKFFGAKVRHVRDDFRIALLTNILVTHANIDEPAQPVPKLSELLLLLTRFFNPQDPRTAKEIEADMDSKAKARFAYLRIEAAIYNYTNQVDRKLRPGQSHWAWVDQQLENLCGQKRSYRRAFDTIVIATDQGFFDGNKSIFDIKEDEKFRVPTEDDVSQAMEFMSSNTN</sequence>